<dbReference type="InterPro" id="IPR011042">
    <property type="entry name" value="6-blade_b-propeller_TolB-like"/>
</dbReference>
<dbReference type="OrthoDB" id="9808778at2"/>
<dbReference type="InterPro" id="IPR011659">
    <property type="entry name" value="WD40"/>
</dbReference>
<dbReference type="AlphaFoldDB" id="A0A1Y5XVT7"/>
<dbReference type="EMBL" id="FWXV01000005">
    <property type="protein sequence ID" value="SMD19534.1"/>
    <property type="molecule type" value="Genomic_DNA"/>
</dbReference>
<organism evidence="1 2">
    <name type="scientific">Kibdelosporangium aridum</name>
    <dbReference type="NCBI Taxonomy" id="2030"/>
    <lineage>
        <taxon>Bacteria</taxon>
        <taxon>Bacillati</taxon>
        <taxon>Actinomycetota</taxon>
        <taxon>Actinomycetes</taxon>
        <taxon>Pseudonocardiales</taxon>
        <taxon>Pseudonocardiaceae</taxon>
        <taxon>Kibdelosporangium</taxon>
    </lineage>
</organism>
<proteinExistence type="predicted"/>
<protein>
    <submittedName>
        <fullName evidence="1">WD40-like Beta Propeller Repeat</fullName>
    </submittedName>
</protein>
<evidence type="ECO:0000313" key="2">
    <source>
        <dbReference type="Proteomes" id="UP000192674"/>
    </source>
</evidence>
<gene>
    <name evidence="1" type="ORF">SAMN05661093_06182</name>
</gene>
<sequence length="329" mass="35384">MRLKLSIALVAVALLAGIALVYIQQAKATDPRSQPVDVSVVVDQGAIVLTDPGRLLFRNEAPGPDYGKVASVSLSDPQGPRRISQLRCERFYTSAGQGLCLADTPGPLPSATLVTLESTMTEVKRVEVAGTPNRAKLSADGRFASWTTFVTGDSYARTGTFSTRTGIMAPEEIDTNIEDIPLRIGGRTHRAEDVNFWGVTFAADGRTFYATVSTGGQTHLVKGDLEAWHAEALRENVECPSLSPDGTRIAFKKRIAQDGARPWREHVLDLATMTETALSETRSVDDQVTWLDNSTVAYSLPDGEIWSASADGSGVPRLLVRHGSSPSVS</sequence>
<name>A0A1Y5XVT7_KIBAR</name>
<dbReference type="Proteomes" id="UP000192674">
    <property type="component" value="Unassembled WGS sequence"/>
</dbReference>
<dbReference type="Pfam" id="PF07676">
    <property type="entry name" value="PD40"/>
    <property type="match status" value="1"/>
</dbReference>
<dbReference type="Gene3D" id="2.120.10.30">
    <property type="entry name" value="TolB, C-terminal domain"/>
    <property type="match status" value="1"/>
</dbReference>
<dbReference type="SUPFAM" id="SSF82171">
    <property type="entry name" value="DPP6 N-terminal domain-like"/>
    <property type="match status" value="1"/>
</dbReference>
<accession>A0A1Y5XVT7</accession>
<keyword evidence="2" id="KW-1185">Reference proteome</keyword>
<reference evidence="1 2" key="1">
    <citation type="submission" date="2017-04" db="EMBL/GenBank/DDBJ databases">
        <authorList>
            <person name="Afonso C.L."/>
            <person name="Miller P.J."/>
            <person name="Scott M.A."/>
            <person name="Spackman E."/>
            <person name="Goraichik I."/>
            <person name="Dimitrov K.M."/>
            <person name="Suarez D.L."/>
            <person name="Swayne D.E."/>
        </authorList>
    </citation>
    <scope>NUCLEOTIDE SEQUENCE [LARGE SCALE GENOMIC DNA]</scope>
    <source>
        <strain evidence="1 2">DSM 43828</strain>
    </source>
</reference>
<evidence type="ECO:0000313" key="1">
    <source>
        <dbReference type="EMBL" id="SMD19534.1"/>
    </source>
</evidence>
<dbReference type="RefSeq" id="WP_084430316.1">
    <property type="nucleotide sequence ID" value="NZ_FWXV01000005.1"/>
</dbReference>